<dbReference type="Proteomes" id="UP001161017">
    <property type="component" value="Unassembled WGS sequence"/>
</dbReference>
<dbReference type="Gene3D" id="2.40.70.10">
    <property type="entry name" value="Acid Proteases"/>
    <property type="match status" value="1"/>
</dbReference>
<dbReference type="SUPFAM" id="SSF50630">
    <property type="entry name" value="Acid proteases"/>
    <property type="match status" value="1"/>
</dbReference>
<dbReference type="EMBL" id="JAPUFD010000003">
    <property type="protein sequence ID" value="MDI1486184.1"/>
    <property type="molecule type" value="Genomic_DNA"/>
</dbReference>
<reference evidence="1" key="1">
    <citation type="journal article" date="2023" name="Genome Biol. Evol.">
        <title>First Whole Genome Sequence and Flow Cytometry Genome Size Data for the Lichen-Forming Fungus Ramalina farinacea (Ascomycota).</title>
        <authorList>
            <person name="Llewellyn T."/>
            <person name="Mian S."/>
            <person name="Hill R."/>
            <person name="Leitch I.J."/>
            <person name="Gaya E."/>
        </authorList>
    </citation>
    <scope>NUCLEOTIDE SEQUENCE</scope>
    <source>
        <strain evidence="1">LIQ254RAFAR</strain>
    </source>
</reference>
<proteinExistence type="predicted"/>
<comment type="caution">
    <text evidence="1">The sequence shown here is derived from an EMBL/GenBank/DDBJ whole genome shotgun (WGS) entry which is preliminary data.</text>
</comment>
<keyword evidence="2" id="KW-1185">Reference proteome</keyword>
<organism evidence="1 2">
    <name type="scientific">Ramalina farinacea</name>
    <dbReference type="NCBI Taxonomy" id="258253"/>
    <lineage>
        <taxon>Eukaryota</taxon>
        <taxon>Fungi</taxon>
        <taxon>Dikarya</taxon>
        <taxon>Ascomycota</taxon>
        <taxon>Pezizomycotina</taxon>
        <taxon>Lecanoromycetes</taxon>
        <taxon>OSLEUM clade</taxon>
        <taxon>Lecanoromycetidae</taxon>
        <taxon>Lecanorales</taxon>
        <taxon>Lecanorineae</taxon>
        <taxon>Ramalinaceae</taxon>
        <taxon>Ramalina</taxon>
    </lineage>
</organism>
<protein>
    <submittedName>
        <fullName evidence="1">Uncharacterized protein</fullName>
    </submittedName>
</protein>
<name>A0AA43QIX2_9LECA</name>
<dbReference type="AlphaFoldDB" id="A0AA43QIX2"/>
<gene>
    <name evidence="1" type="ORF">OHK93_005410</name>
</gene>
<evidence type="ECO:0000313" key="2">
    <source>
        <dbReference type="Proteomes" id="UP001161017"/>
    </source>
</evidence>
<sequence length="264" mass="28117">MSRCKNICSPDWKNLLIGLSEREDTSVNDGQASCAANDTDDQCMVRFGGLFDGANSSTYHFYPGLTAPGLPQSSSSEKTADDTFTDAISLSPGLSLTEFPVRINRAFNYLVSTYNYVGLSPTSILMNSLVTGAQVSSNSIGYCSGWAGADITHDVDGNLVLGGYDRAKIAGPNATQSIARTNDCLNGFKLRLTNISLNLSNGRNISLMNTSDVGHTACIDTVSDSIRLTPSLWSSFLRSSGSTETGRVEDGFNREGFLIAADTA</sequence>
<evidence type="ECO:0000313" key="1">
    <source>
        <dbReference type="EMBL" id="MDI1486184.1"/>
    </source>
</evidence>
<dbReference type="InterPro" id="IPR021109">
    <property type="entry name" value="Peptidase_aspartic_dom_sf"/>
</dbReference>
<accession>A0AA43QIX2</accession>